<evidence type="ECO:0000313" key="2">
    <source>
        <dbReference type="Proteomes" id="UP000289200"/>
    </source>
</evidence>
<comment type="caution">
    <text evidence="1">The sequence shown here is derived from an EMBL/GenBank/DDBJ whole genome shotgun (WGS) entry which is preliminary data.</text>
</comment>
<evidence type="ECO:0000313" key="1">
    <source>
        <dbReference type="EMBL" id="VCU10342.1"/>
    </source>
</evidence>
<proteinExistence type="predicted"/>
<dbReference type="EMBL" id="UWOC01000167">
    <property type="protein sequence ID" value="VCU10342.1"/>
    <property type="molecule type" value="Genomic_DNA"/>
</dbReference>
<protein>
    <submittedName>
        <fullName evidence="1">Uncharacterized protein</fullName>
    </submittedName>
</protein>
<name>A0A3S4FBG2_9BRAD</name>
<gene>
    <name evidence="1" type="ORF">RHODGE_RHODGE_03531</name>
</gene>
<dbReference type="RefSeq" id="WP_129610414.1">
    <property type="nucleotide sequence ID" value="NZ_UWOC01000167.1"/>
</dbReference>
<dbReference type="OrthoDB" id="7870532at2"/>
<dbReference type="Proteomes" id="UP000289200">
    <property type="component" value="Unassembled WGS sequence"/>
</dbReference>
<dbReference type="InterPro" id="IPR046574">
    <property type="entry name" value="DUF6634"/>
</dbReference>
<reference evidence="2" key="1">
    <citation type="submission" date="2018-10" db="EMBL/GenBank/DDBJ databases">
        <authorList>
            <person name="Peiro R."/>
            <person name="Begona"/>
            <person name="Cbmso G."/>
            <person name="Lopez M."/>
            <person name="Gonzalez S."/>
            <person name="Sacristan E."/>
            <person name="Castillo E."/>
        </authorList>
    </citation>
    <scope>NUCLEOTIDE SEQUENCE [LARGE SCALE GENOMIC DNA]</scope>
</reference>
<sequence length="103" mass="11301">MSQITHEAIETLRRLVGDLERIHAGQAPTAADLANAPLLDPWLPAYTGAPVLTGTVTGHPRLGDRPFIATTPIYAIDPHRCWVRTWSRFYRLGFEAGQPGGRA</sequence>
<dbReference type="AlphaFoldDB" id="A0A3S4FBG2"/>
<dbReference type="Pfam" id="PF20339">
    <property type="entry name" value="DUF6634"/>
    <property type="match status" value="1"/>
</dbReference>
<keyword evidence="2" id="KW-1185">Reference proteome</keyword>
<accession>A0A3S4FBG2</accession>
<organism evidence="1 2">
    <name type="scientific">Rhodoplanes serenus</name>
    <dbReference type="NCBI Taxonomy" id="200615"/>
    <lineage>
        <taxon>Bacteria</taxon>
        <taxon>Pseudomonadati</taxon>
        <taxon>Pseudomonadota</taxon>
        <taxon>Alphaproteobacteria</taxon>
        <taxon>Hyphomicrobiales</taxon>
        <taxon>Nitrobacteraceae</taxon>
        <taxon>Rhodoplanes</taxon>
    </lineage>
</organism>